<dbReference type="Pfam" id="PF24202">
    <property type="entry name" value="DUF7427"/>
    <property type="match status" value="1"/>
</dbReference>
<proteinExistence type="predicted"/>
<evidence type="ECO:0000313" key="2">
    <source>
        <dbReference type="Proteomes" id="UP000319375"/>
    </source>
</evidence>
<dbReference type="InterPro" id="IPR055850">
    <property type="entry name" value="DUF7427"/>
</dbReference>
<keyword evidence="2" id="KW-1185">Reference proteome</keyword>
<dbReference type="EMBL" id="VIGX01000026">
    <property type="protein sequence ID" value="TWS25586.1"/>
    <property type="molecule type" value="Genomic_DNA"/>
</dbReference>
<dbReference type="Proteomes" id="UP000319375">
    <property type="component" value="Unassembled WGS sequence"/>
</dbReference>
<accession>A0A5C5RRA4</accession>
<gene>
    <name evidence="1" type="ORF">FK530_22980</name>
</gene>
<organism evidence="1 2">
    <name type="scientific">Tsukamurella conjunctivitidis</name>
    <dbReference type="NCBI Taxonomy" id="2592068"/>
    <lineage>
        <taxon>Bacteria</taxon>
        <taxon>Bacillati</taxon>
        <taxon>Actinomycetota</taxon>
        <taxon>Actinomycetes</taxon>
        <taxon>Mycobacteriales</taxon>
        <taxon>Tsukamurellaceae</taxon>
        <taxon>Tsukamurella</taxon>
    </lineage>
</organism>
<sequence length="69" mass="7425">MVIAIDATARPGHTLSETMDGWLEHHPVLAIGGTVLVAAHLLNVFDVCGAREYDPIHRVAALIARKAEL</sequence>
<comment type="caution">
    <text evidence="1">The sequence shown here is derived from an EMBL/GenBank/DDBJ whole genome shotgun (WGS) entry which is preliminary data.</text>
</comment>
<dbReference type="AlphaFoldDB" id="A0A5C5RRA4"/>
<reference evidence="1 2" key="1">
    <citation type="submission" date="2019-06" db="EMBL/GenBank/DDBJ databases">
        <title>Tsukamurella conjunctivitidis sp. nov., Tsukamurella assacharolytica sp. nov. and Tsukamurella sputae sp. nov. isolated from patients with conjunctivitis, bacteraemia (lymphoma) and respiratory infection (sputum) in Hong Kong.</title>
        <authorList>
            <person name="Teng J.L.L."/>
            <person name="Lee H.H."/>
            <person name="Fong J.Y.H."/>
            <person name="Fok K.M.N."/>
            <person name="Lau S.K.P."/>
            <person name="Woo P.C.Y."/>
        </authorList>
    </citation>
    <scope>NUCLEOTIDE SEQUENCE [LARGE SCALE GENOMIC DNA]</scope>
    <source>
        <strain evidence="1 2">HKU72</strain>
    </source>
</reference>
<dbReference type="RefSeq" id="WP_146489261.1">
    <property type="nucleotide sequence ID" value="NZ_VIGX01000026.1"/>
</dbReference>
<evidence type="ECO:0000313" key="1">
    <source>
        <dbReference type="EMBL" id="TWS25586.1"/>
    </source>
</evidence>
<protein>
    <submittedName>
        <fullName evidence="1">Uncharacterized protein</fullName>
    </submittedName>
</protein>
<name>A0A5C5RRA4_9ACTN</name>